<name>A0A9D5H6Y3_9LILI</name>
<keyword evidence="3" id="KW-1185">Reference proteome</keyword>
<comment type="caution">
    <text evidence="2">The sequence shown here is derived from an EMBL/GenBank/DDBJ whole genome shotgun (WGS) entry which is preliminary data.</text>
</comment>
<organism evidence="2 3">
    <name type="scientific">Dioscorea zingiberensis</name>
    <dbReference type="NCBI Taxonomy" id="325984"/>
    <lineage>
        <taxon>Eukaryota</taxon>
        <taxon>Viridiplantae</taxon>
        <taxon>Streptophyta</taxon>
        <taxon>Embryophyta</taxon>
        <taxon>Tracheophyta</taxon>
        <taxon>Spermatophyta</taxon>
        <taxon>Magnoliopsida</taxon>
        <taxon>Liliopsida</taxon>
        <taxon>Dioscoreales</taxon>
        <taxon>Dioscoreaceae</taxon>
        <taxon>Dioscorea</taxon>
    </lineage>
</organism>
<dbReference type="EMBL" id="JAGGNH010000008">
    <property type="protein sequence ID" value="KAJ0965568.1"/>
    <property type="molecule type" value="Genomic_DNA"/>
</dbReference>
<sequence length="232" mass="25479">MATFASRMKRKELEDVSDGFSEFSLSAPSRKIRRLDVDLVPIMGEEHVVPSVPQQQFLIEQMGGIAPQFDALVEDAPQVPVNEERAIVLYKPIDSPLYLSPSSSNVSFTVSSDMYPGLKNQVFWPRNSNPGVSSGLMDCKQVVANDSLAMVPWVPTPASATPLLQSVGSSNSLSIEPMEAEEVEGASMEVEEETEQTSSSGTGAEVFQQWHQQHCMTPEIPTTRTTQVMWSL</sequence>
<evidence type="ECO:0000313" key="2">
    <source>
        <dbReference type="EMBL" id="KAJ0965568.1"/>
    </source>
</evidence>
<feature type="compositionally biased region" description="Acidic residues" evidence="1">
    <location>
        <begin position="179"/>
        <end position="195"/>
    </location>
</feature>
<dbReference type="PANTHER" id="PTHR35510">
    <property type="entry name" value="DBH-LIKE MONOOXYGENASE"/>
    <property type="match status" value="1"/>
</dbReference>
<reference evidence="2" key="2">
    <citation type="journal article" date="2022" name="Hortic Res">
        <title>The genome of Dioscorea zingiberensis sheds light on the biosynthesis, origin and evolution of the medicinally important diosgenin saponins.</title>
        <authorList>
            <person name="Li Y."/>
            <person name="Tan C."/>
            <person name="Li Z."/>
            <person name="Guo J."/>
            <person name="Li S."/>
            <person name="Chen X."/>
            <person name="Wang C."/>
            <person name="Dai X."/>
            <person name="Yang H."/>
            <person name="Song W."/>
            <person name="Hou L."/>
            <person name="Xu J."/>
            <person name="Tong Z."/>
            <person name="Xu A."/>
            <person name="Yuan X."/>
            <person name="Wang W."/>
            <person name="Yang Q."/>
            <person name="Chen L."/>
            <person name="Sun Z."/>
            <person name="Wang K."/>
            <person name="Pan B."/>
            <person name="Chen J."/>
            <person name="Bao Y."/>
            <person name="Liu F."/>
            <person name="Qi X."/>
            <person name="Gang D.R."/>
            <person name="Wen J."/>
            <person name="Li J."/>
        </authorList>
    </citation>
    <scope>NUCLEOTIDE SEQUENCE</scope>
    <source>
        <strain evidence="2">Dzin_1.0</strain>
    </source>
</reference>
<dbReference type="OrthoDB" id="1937743at2759"/>
<dbReference type="Proteomes" id="UP001085076">
    <property type="component" value="Miscellaneous, Linkage group lg08"/>
</dbReference>
<reference evidence="2" key="1">
    <citation type="submission" date="2021-03" db="EMBL/GenBank/DDBJ databases">
        <authorList>
            <person name="Li Z."/>
            <person name="Yang C."/>
        </authorList>
    </citation>
    <scope>NUCLEOTIDE SEQUENCE</scope>
    <source>
        <strain evidence="2">Dzin_1.0</strain>
        <tissue evidence="2">Leaf</tissue>
    </source>
</reference>
<dbReference type="PANTHER" id="PTHR35510:SF1">
    <property type="entry name" value="DBH-LIKE MONOOXYGENASE"/>
    <property type="match status" value="1"/>
</dbReference>
<evidence type="ECO:0000313" key="3">
    <source>
        <dbReference type="Proteomes" id="UP001085076"/>
    </source>
</evidence>
<feature type="region of interest" description="Disordered" evidence="1">
    <location>
        <begin position="179"/>
        <end position="203"/>
    </location>
</feature>
<evidence type="ECO:0000256" key="1">
    <source>
        <dbReference type="SAM" id="MobiDB-lite"/>
    </source>
</evidence>
<gene>
    <name evidence="2" type="ORF">J5N97_026706</name>
</gene>
<dbReference type="AlphaFoldDB" id="A0A9D5H6Y3"/>
<protein>
    <submittedName>
        <fullName evidence="2">Uncharacterized protein</fullName>
    </submittedName>
</protein>
<accession>A0A9D5H6Y3</accession>
<proteinExistence type="predicted"/>